<dbReference type="PANTHER" id="PTHR15741">
    <property type="entry name" value="BASIC HELIX-LOOP-HELIX ZIP TRANSCRIPTION FACTOR"/>
    <property type="match status" value="1"/>
</dbReference>
<dbReference type="PANTHER" id="PTHR15741:SF27">
    <property type="entry name" value="TRANSCRIPTION FACTOR AP-4"/>
    <property type="match status" value="1"/>
</dbReference>
<dbReference type="SMART" id="SM00353">
    <property type="entry name" value="HLH"/>
    <property type="match status" value="1"/>
</dbReference>
<evidence type="ECO:0000256" key="3">
    <source>
        <dbReference type="ARBA" id="ARBA00023125"/>
    </source>
</evidence>
<dbReference type="GO" id="GO:0000978">
    <property type="term" value="F:RNA polymerase II cis-regulatory region sequence-specific DNA binding"/>
    <property type="evidence" value="ECO:0007669"/>
    <property type="project" value="TreeGrafter"/>
</dbReference>
<feature type="region of interest" description="Disordered" evidence="7">
    <location>
        <begin position="212"/>
        <end position="257"/>
    </location>
</feature>
<dbReference type="SUPFAM" id="SSF47459">
    <property type="entry name" value="HLH, helix-loop-helix DNA-binding domain"/>
    <property type="match status" value="1"/>
</dbReference>
<dbReference type="InterPro" id="IPR036638">
    <property type="entry name" value="HLH_DNA-bd_sf"/>
</dbReference>
<evidence type="ECO:0000256" key="7">
    <source>
        <dbReference type="SAM" id="MobiDB-lite"/>
    </source>
</evidence>
<keyword evidence="4" id="KW-0804">Transcription</keyword>
<dbReference type="InterPro" id="IPR011598">
    <property type="entry name" value="bHLH_dom"/>
</dbReference>
<name>S2JA13_MUCC1</name>
<keyword evidence="3" id="KW-0238">DNA-binding</keyword>
<evidence type="ECO:0000259" key="8">
    <source>
        <dbReference type="PROSITE" id="PS50888"/>
    </source>
</evidence>
<gene>
    <name evidence="9" type="ORF">HMPREF1544_06666</name>
</gene>
<dbReference type="PROSITE" id="PS50888">
    <property type="entry name" value="BHLH"/>
    <property type="match status" value="1"/>
</dbReference>
<protein>
    <recommendedName>
        <fullName evidence="8">BHLH domain-containing protein</fullName>
    </recommendedName>
</protein>
<evidence type="ECO:0000256" key="5">
    <source>
        <dbReference type="ARBA" id="ARBA00023242"/>
    </source>
</evidence>
<dbReference type="AlphaFoldDB" id="S2JA13"/>
<dbReference type="OrthoDB" id="5778525at2759"/>
<dbReference type="GO" id="GO:0000981">
    <property type="term" value="F:DNA-binding transcription factor activity, RNA polymerase II-specific"/>
    <property type="evidence" value="ECO:0007669"/>
    <property type="project" value="TreeGrafter"/>
</dbReference>
<keyword evidence="5" id="KW-0539">Nucleus</keyword>
<dbReference type="InParanoid" id="S2JA13"/>
<feature type="region of interest" description="Disordered" evidence="7">
    <location>
        <begin position="445"/>
        <end position="464"/>
    </location>
</feature>
<dbReference type="STRING" id="1220926.S2JA13"/>
<keyword evidence="10" id="KW-1185">Reference proteome</keyword>
<feature type="compositionally biased region" description="Low complexity" evidence="7">
    <location>
        <begin position="227"/>
        <end position="248"/>
    </location>
</feature>
<dbReference type="OMA" id="DPNMQID"/>
<sequence length="520" mass="59253">MNYQNNNIFNPQNNAESWNFMDYSSSQQQQPVDAPLQEPVAFEDFQFSLGLDPEFAMPIPLDIPPPPPPMNESDFYNMEAVPAPMNHAVLDEQDHKAFSQFLDQFFVDPNMQIDPQFTMYDTQHPPPMSLDNHHQHHHPHHPYQQTDEEYHRQSSILQSLDEQKRYYNKDSDMHHHHQQQHNQQYQDRPGAVYLQQSNAITAPFIKTPVLRETSSLSKQTSDENETSNSPSSSHSSNGNQGSNNSSNNSGGGAIRRGKPHKELLTEEEKRNNHIASEQKRRSMIRSGFKDLTEIVPTLKNINNSKSTVLFKAVDYIKYLDKRNRNLREKIKNLEVRVEVEGRMGILSRPTGTSSTSTNQAYYKSSSIPTQSAAVAQPRRVESNAINHTNIHNTTTSTNTSSAAPSASSNKTASAALLQHKTQQRQLMELQEKLQLHQKMLAQQQQQQQQQQQHQQQHQQQKSLATPVVAADINRPYHIYDQSHHHHHRWHSDKAPETKMDVDATTAAPPSDSLIKATVSA</sequence>
<organism evidence="9 10">
    <name type="scientific">Mucor circinelloides f. circinelloides (strain 1006PhL)</name>
    <name type="common">Mucormycosis agent</name>
    <name type="synonym">Calyptromyces circinelloides</name>
    <dbReference type="NCBI Taxonomy" id="1220926"/>
    <lineage>
        <taxon>Eukaryota</taxon>
        <taxon>Fungi</taxon>
        <taxon>Fungi incertae sedis</taxon>
        <taxon>Mucoromycota</taxon>
        <taxon>Mucoromycotina</taxon>
        <taxon>Mucoromycetes</taxon>
        <taxon>Mucorales</taxon>
        <taxon>Mucorineae</taxon>
        <taxon>Mucoraceae</taxon>
        <taxon>Mucor</taxon>
    </lineage>
</organism>
<evidence type="ECO:0000313" key="10">
    <source>
        <dbReference type="Proteomes" id="UP000014254"/>
    </source>
</evidence>
<comment type="subcellular location">
    <subcellularLocation>
        <location evidence="1">Nucleus</location>
    </subcellularLocation>
</comment>
<evidence type="ECO:0000256" key="4">
    <source>
        <dbReference type="ARBA" id="ARBA00023163"/>
    </source>
</evidence>
<dbReference type="Proteomes" id="UP000014254">
    <property type="component" value="Unassembled WGS sequence"/>
</dbReference>
<proteinExistence type="predicted"/>
<dbReference type="GO" id="GO:0005634">
    <property type="term" value="C:nucleus"/>
    <property type="evidence" value="ECO:0007669"/>
    <property type="project" value="UniProtKB-SubCell"/>
</dbReference>
<feature type="compositionally biased region" description="Basic and acidic residues" evidence="7">
    <location>
        <begin position="262"/>
        <end position="280"/>
    </location>
</feature>
<feature type="region of interest" description="Disordered" evidence="7">
    <location>
        <begin position="481"/>
        <end position="520"/>
    </location>
</feature>
<keyword evidence="6" id="KW-0175">Coiled coil</keyword>
<feature type="coiled-coil region" evidence="6">
    <location>
        <begin position="316"/>
        <end position="343"/>
    </location>
</feature>
<reference evidence="10" key="1">
    <citation type="submission" date="2013-05" db="EMBL/GenBank/DDBJ databases">
        <title>The Genome sequence of Mucor circinelloides f. circinelloides 1006PhL.</title>
        <authorList>
            <consortium name="The Broad Institute Genomics Platform"/>
            <person name="Cuomo C."/>
            <person name="Earl A."/>
            <person name="Findley K."/>
            <person name="Lee S.C."/>
            <person name="Walker B."/>
            <person name="Young S."/>
            <person name="Zeng Q."/>
            <person name="Gargeya S."/>
            <person name="Fitzgerald M."/>
            <person name="Haas B."/>
            <person name="Abouelleil A."/>
            <person name="Allen A.W."/>
            <person name="Alvarado L."/>
            <person name="Arachchi H.M."/>
            <person name="Berlin A.M."/>
            <person name="Chapman S.B."/>
            <person name="Gainer-Dewar J."/>
            <person name="Goldberg J."/>
            <person name="Griggs A."/>
            <person name="Gujja S."/>
            <person name="Hansen M."/>
            <person name="Howarth C."/>
            <person name="Imamovic A."/>
            <person name="Ireland A."/>
            <person name="Larimer J."/>
            <person name="McCowan C."/>
            <person name="Murphy C."/>
            <person name="Pearson M."/>
            <person name="Poon T.W."/>
            <person name="Priest M."/>
            <person name="Roberts A."/>
            <person name="Saif S."/>
            <person name="Shea T."/>
            <person name="Sisk P."/>
            <person name="Sykes S."/>
            <person name="Wortman J."/>
            <person name="Nusbaum C."/>
            <person name="Birren B."/>
        </authorList>
    </citation>
    <scope>NUCLEOTIDE SEQUENCE [LARGE SCALE GENOMIC DNA]</scope>
    <source>
        <strain evidence="10">1006PhL</strain>
    </source>
</reference>
<evidence type="ECO:0000256" key="1">
    <source>
        <dbReference type="ARBA" id="ARBA00004123"/>
    </source>
</evidence>
<evidence type="ECO:0000256" key="2">
    <source>
        <dbReference type="ARBA" id="ARBA00023015"/>
    </source>
</evidence>
<dbReference type="eggNOG" id="KOG2483">
    <property type="taxonomic scope" value="Eukaryota"/>
</dbReference>
<dbReference type="EMBL" id="KE123987">
    <property type="protein sequence ID" value="EPB86499.1"/>
    <property type="molecule type" value="Genomic_DNA"/>
</dbReference>
<feature type="compositionally biased region" description="Low complexity" evidence="7">
    <location>
        <begin position="445"/>
        <end position="460"/>
    </location>
</feature>
<feature type="domain" description="BHLH" evidence="8">
    <location>
        <begin position="268"/>
        <end position="319"/>
    </location>
</feature>
<feature type="region of interest" description="Disordered" evidence="7">
    <location>
        <begin position="262"/>
        <end position="281"/>
    </location>
</feature>
<dbReference type="GO" id="GO:0046983">
    <property type="term" value="F:protein dimerization activity"/>
    <property type="evidence" value="ECO:0007669"/>
    <property type="project" value="InterPro"/>
</dbReference>
<keyword evidence="2" id="KW-0805">Transcription regulation</keyword>
<feature type="region of interest" description="Disordered" evidence="7">
    <location>
        <begin position="121"/>
        <end position="154"/>
    </location>
</feature>
<dbReference type="InterPro" id="IPR052207">
    <property type="entry name" value="Max-like/E-box_TFs"/>
</dbReference>
<dbReference type="Pfam" id="PF00010">
    <property type="entry name" value="HLH"/>
    <property type="match status" value="1"/>
</dbReference>
<feature type="compositionally biased region" description="Basic and acidic residues" evidence="7">
    <location>
        <begin position="491"/>
        <end position="501"/>
    </location>
</feature>
<evidence type="ECO:0000313" key="9">
    <source>
        <dbReference type="EMBL" id="EPB86499.1"/>
    </source>
</evidence>
<feature type="region of interest" description="Disordered" evidence="7">
    <location>
        <begin position="383"/>
        <end position="413"/>
    </location>
</feature>
<evidence type="ECO:0000256" key="6">
    <source>
        <dbReference type="SAM" id="Coils"/>
    </source>
</evidence>
<accession>S2JA13</accession>
<dbReference type="VEuPathDB" id="FungiDB:HMPREF1544_06666"/>
<dbReference type="Gene3D" id="4.10.280.10">
    <property type="entry name" value="Helix-loop-helix DNA-binding domain"/>
    <property type="match status" value="1"/>
</dbReference>